<dbReference type="Proteomes" id="UP000475862">
    <property type="component" value="Unassembled WGS sequence"/>
</dbReference>
<protein>
    <submittedName>
        <fullName evidence="2">Uncharacterized protein</fullName>
    </submittedName>
</protein>
<dbReference type="AlphaFoldDB" id="A0A6G0U8J0"/>
<feature type="chain" id="PRO_5026309304" evidence="1">
    <location>
        <begin position="25"/>
        <end position="730"/>
    </location>
</feature>
<keyword evidence="3" id="KW-1185">Reference proteome</keyword>
<gene>
    <name evidence="2" type="ORF">AGLY_000981</name>
</gene>
<proteinExistence type="predicted"/>
<dbReference type="OrthoDB" id="73875at2759"/>
<name>A0A6G0U8J0_APHGL</name>
<sequence length="730" mass="83380">MFFTSYKHFQCFVLLNIIASQTYAAVAPIKVDCWWTGCQLNTWKVVGCDQYNRTQQNIKYCDGGSEYYCCTSGHDKVTPPVDNCWWTGCQLNTWAVVGCNQYNRIQKNVKNCNGGSEYYCCTAGQENTKQPANECWWTGCQLNTWKVVGCSQYNRTQQNIKNCNGGSEYYCCMTGHENVNDKVNEIVTQPANDCWWTGCQLSTWPVVGCDQYNRIQKNVKDCNGGSEYYCCTAGQENLNVNVNVNNKVNENVMQPANDCWWTGCQPNTWLVVGCSQYNRTQQNIKNCDGGSEYYCCTTGQKNLNVNVNDIVTQPANDCWWTGCQPNTWLVVGCSQYNRTQKNVKDCNGGSEYYCCTTGQENLNVNVNDKVNENVMQPANDCWWTGCQPNTWLVVGCSQYNRTQQNIKNCDGGSEYYCCTTSQENLNVNVNEKVNEIVTQPANDCWWTGCQPNTWLVVGCSQYNRTQKNVKDCNGGSEYYCCTTGQENLNVNVNDKVNENVMQPANDCWWTGCQPNTWLVVGCSQYNRTQQNIKNCDGGSEYYCCTTGQENLNVNVNDKVNENVMQPDEDCWWTECQLNSWEVRGCDSYNRTERERTACELGGFKYECCARREIDNIDVRGAFFEENCLWSRCQPKEMSGRGCPPNTVQMGLHPCPNGDLFHCCSENISVDVNGTYIEFNASKNVYMKYEFTSFAQNMRNYKVFSYKWWDIVNSSISLSQINSSRKRSEVY</sequence>
<organism evidence="2 3">
    <name type="scientific">Aphis glycines</name>
    <name type="common">Soybean aphid</name>
    <dbReference type="NCBI Taxonomy" id="307491"/>
    <lineage>
        <taxon>Eukaryota</taxon>
        <taxon>Metazoa</taxon>
        <taxon>Ecdysozoa</taxon>
        <taxon>Arthropoda</taxon>
        <taxon>Hexapoda</taxon>
        <taxon>Insecta</taxon>
        <taxon>Pterygota</taxon>
        <taxon>Neoptera</taxon>
        <taxon>Paraneoptera</taxon>
        <taxon>Hemiptera</taxon>
        <taxon>Sternorrhyncha</taxon>
        <taxon>Aphidomorpha</taxon>
        <taxon>Aphidoidea</taxon>
        <taxon>Aphididae</taxon>
        <taxon>Aphidini</taxon>
        <taxon>Aphis</taxon>
        <taxon>Aphis</taxon>
    </lineage>
</organism>
<evidence type="ECO:0000313" key="2">
    <source>
        <dbReference type="EMBL" id="KAE9545438.1"/>
    </source>
</evidence>
<dbReference type="EMBL" id="VYZN01000001">
    <property type="protein sequence ID" value="KAE9545438.1"/>
    <property type="molecule type" value="Genomic_DNA"/>
</dbReference>
<evidence type="ECO:0000256" key="1">
    <source>
        <dbReference type="SAM" id="SignalP"/>
    </source>
</evidence>
<evidence type="ECO:0000313" key="3">
    <source>
        <dbReference type="Proteomes" id="UP000475862"/>
    </source>
</evidence>
<feature type="signal peptide" evidence="1">
    <location>
        <begin position="1"/>
        <end position="24"/>
    </location>
</feature>
<comment type="caution">
    <text evidence="2">The sequence shown here is derived from an EMBL/GenBank/DDBJ whole genome shotgun (WGS) entry which is preliminary data.</text>
</comment>
<keyword evidence="1" id="KW-0732">Signal</keyword>
<reference evidence="2 3" key="1">
    <citation type="submission" date="2019-08" db="EMBL/GenBank/DDBJ databases">
        <title>The genome of the soybean aphid Biotype 1, its phylome, world population structure and adaptation to the North American continent.</title>
        <authorList>
            <person name="Giordano R."/>
            <person name="Donthu R.K."/>
            <person name="Hernandez A.G."/>
            <person name="Wright C.L."/>
            <person name="Zimin A.V."/>
        </authorList>
    </citation>
    <scope>NUCLEOTIDE SEQUENCE [LARGE SCALE GENOMIC DNA]</scope>
    <source>
        <tissue evidence="2">Whole aphids</tissue>
    </source>
</reference>
<accession>A0A6G0U8J0</accession>